<feature type="region of interest" description="Disordered" evidence="1">
    <location>
        <begin position="1"/>
        <end position="231"/>
    </location>
</feature>
<feature type="region of interest" description="Disordered" evidence="1">
    <location>
        <begin position="264"/>
        <end position="314"/>
    </location>
</feature>
<feature type="compositionally biased region" description="Low complexity" evidence="1">
    <location>
        <begin position="100"/>
        <end position="112"/>
    </location>
</feature>
<feature type="compositionally biased region" description="Low complexity" evidence="1">
    <location>
        <begin position="327"/>
        <end position="336"/>
    </location>
</feature>
<dbReference type="EMBL" id="JARKIE010000010">
    <property type="protein sequence ID" value="KAJ7704603.1"/>
    <property type="molecule type" value="Genomic_DNA"/>
</dbReference>
<proteinExistence type="predicted"/>
<feature type="compositionally biased region" description="Low complexity" evidence="1">
    <location>
        <begin position="295"/>
        <end position="312"/>
    </location>
</feature>
<gene>
    <name evidence="2" type="ORF">B0H17DRAFT_13889</name>
</gene>
<sequence>MSAPRAPWILADPRGARVLHREAKGPPRAHAVRHQSPLPPPQRGGSRCRWARRAAGQQRLPAEPAGGLHARAPRHRLGALRAQRPDPPQRSRPPAPAPTPAYRALRPPAARARILDPVLAVYGEPEPSPSDALTSPADHKNATANGNGKDECAGPRMPPRGPSGLFTRRPRVRVDVDTTGNPNADPNADGGSTTAIDSASTRGTRTVSPRCPSPPSASAMAMEVQGERDAEEIPMALAKPVRRISTKLQHQNSDCGAPLVTRARRKSGAAAIPNNTSTNASVGTRTSARAQGRQVAAPTPTPVAATAPATAPKQQRLKLILPARSAPARALPAASLPAPPANVRAKKNTEAPSPAALPRVRTPG</sequence>
<feature type="compositionally biased region" description="Polar residues" evidence="1">
    <location>
        <begin position="180"/>
        <end position="207"/>
    </location>
</feature>
<feature type="compositionally biased region" description="Pro residues" evidence="1">
    <location>
        <begin position="90"/>
        <end position="99"/>
    </location>
</feature>
<feature type="region of interest" description="Disordered" evidence="1">
    <location>
        <begin position="327"/>
        <end position="364"/>
    </location>
</feature>
<dbReference type="Proteomes" id="UP001221757">
    <property type="component" value="Unassembled WGS sequence"/>
</dbReference>
<keyword evidence="3" id="KW-1185">Reference proteome</keyword>
<evidence type="ECO:0000256" key="1">
    <source>
        <dbReference type="SAM" id="MobiDB-lite"/>
    </source>
</evidence>
<evidence type="ECO:0000313" key="3">
    <source>
        <dbReference type="Proteomes" id="UP001221757"/>
    </source>
</evidence>
<accession>A0AAD7M7M2</accession>
<dbReference type="AlphaFoldDB" id="A0AAD7M7M2"/>
<protein>
    <submittedName>
        <fullName evidence="2">Uncharacterized protein</fullName>
    </submittedName>
</protein>
<comment type="caution">
    <text evidence="2">The sequence shown here is derived from an EMBL/GenBank/DDBJ whole genome shotgun (WGS) entry which is preliminary data.</text>
</comment>
<evidence type="ECO:0000313" key="2">
    <source>
        <dbReference type="EMBL" id="KAJ7704603.1"/>
    </source>
</evidence>
<feature type="compositionally biased region" description="Polar residues" evidence="1">
    <location>
        <begin position="273"/>
        <end position="289"/>
    </location>
</feature>
<reference evidence="2" key="1">
    <citation type="submission" date="2023-03" db="EMBL/GenBank/DDBJ databases">
        <title>Massive genome expansion in bonnet fungi (Mycena s.s.) driven by repeated elements and novel gene families across ecological guilds.</title>
        <authorList>
            <consortium name="Lawrence Berkeley National Laboratory"/>
            <person name="Harder C.B."/>
            <person name="Miyauchi S."/>
            <person name="Viragh M."/>
            <person name="Kuo A."/>
            <person name="Thoen E."/>
            <person name="Andreopoulos B."/>
            <person name="Lu D."/>
            <person name="Skrede I."/>
            <person name="Drula E."/>
            <person name="Henrissat B."/>
            <person name="Morin E."/>
            <person name="Kohler A."/>
            <person name="Barry K."/>
            <person name="LaButti K."/>
            <person name="Morin E."/>
            <person name="Salamov A."/>
            <person name="Lipzen A."/>
            <person name="Mereny Z."/>
            <person name="Hegedus B."/>
            <person name="Baldrian P."/>
            <person name="Stursova M."/>
            <person name="Weitz H."/>
            <person name="Taylor A."/>
            <person name="Grigoriev I.V."/>
            <person name="Nagy L.G."/>
            <person name="Martin F."/>
            <person name="Kauserud H."/>
        </authorList>
    </citation>
    <scope>NUCLEOTIDE SEQUENCE</scope>
    <source>
        <strain evidence="2">CBHHK067</strain>
    </source>
</reference>
<name>A0AAD7M7M2_MYCRO</name>
<organism evidence="2 3">
    <name type="scientific">Mycena rosella</name>
    <name type="common">Pink bonnet</name>
    <name type="synonym">Agaricus rosellus</name>
    <dbReference type="NCBI Taxonomy" id="1033263"/>
    <lineage>
        <taxon>Eukaryota</taxon>
        <taxon>Fungi</taxon>
        <taxon>Dikarya</taxon>
        <taxon>Basidiomycota</taxon>
        <taxon>Agaricomycotina</taxon>
        <taxon>Agaricomycetes</taxon>
        <taxon>Agaricomycetidae</taxon>
        <taxon>Agaricales</taxon>
        <taxon>Marasmiineae</taxon>
        <taxon>Mycenaceae</taxon>
        <taxon>Mycena</taxon>
    </lineage>
</organism>